<dbReference type="PROSITE" id="PS50250">
    <property type="entry name" value="PCI"/>
    <property type="match status" value="1"/>
</dbReference>
<dbReference type="RefSeq" id="XP_069209390.1">
    <property type="nucleotide sequence ID" value="XM_069351972.1"/>
</dbReference>
<name>A0ABR3Q473_9TREE</name>
<dbReference type="GeneID" id="95984472"/>
<evidence type="ECO:0000256" key="7">
    <source>
        <dbReference type="SAM" id="MobiDB-lite"/>
    </source>
</evidence>
<organism evidence="9 10">
    <name type="scientific">Vanrija albida</name>
    <dbReference type="NCBI Taxonomy" id="181172"/>
    <lineage>
        <taxon>Eukaryota</taxon>
        <taxon>Fungi</taxon>
        <taxon>Dikarya</taxon>
        <taxon>Basidiomycota</taxon>
        <taxon>Agaricomycotina</taxon>
        <taxon>Tremellomycetes</taxon>
        <taxon>Trichosporonales</taxon>
        <taxon>Trichosporonaceae</taxon>
        <taxon>Vanrija</taxon>
    </lineage>
</organism>
<gene>
    <name evidence="9" type="ORF">Q8F55_003429</name>
</gene>
<evidence type="ECO:0000256" key="4">
    <source>
        <dbReference type="ARBA" id="ARBA00022490"/>
    </source>
</evidence>
<comment type="similarity">
    <text evidence="3">Belongs to the CSN1 family.</text>
</comment>
<sequence length="561" mass="59869">MAEVSESSTDVPKVSIEALDKLDPAAFNWDAFAGTYKGRALITRYLAIPNLVFTATNPSPRALELARTAALRAIVLLKAETWDSESYLRAVRQVDATLHPDRAETIDAGPSTDEPMDIDSAHGKKGGESDGRPDGAWVEKVREAADADKAKLEVELSGYLSNLIKESIRLTYLALAQLALKTGSFPTAQKTFQHIREYSAGGAHHVELGLAILEAALTFNEPAPLAGNVTKVEASLDRLHPPVTGSSSKESATMTTTQVAQNREIQARSQAVRRAVGVKIRVAKAVLALSHNDYARAARELGEVNEEGGLQEWEGQAISTADTAFISAICALATGSREHLRRVLLDRASFHSAVDDSQGWVLDLVRAFVDARYGDVIVLLGQAEPHMLLNPFLAPHTARLVELIRTRAIKQYITPFSSVRISAMAQAFGSTEDAILAEVAGLAEAGDLKVKIDLIDRILTIKDKDPRADAFRNALDVGHKANTLTQASTLRLRLVEAGVVVDPAPRDHDEIDASRGPGSGGFGSGGGFGGGGFGGSGRPTRSKGLGGLGQAIGNWGRRTKA</sequence>
<keyword evidence="4" id="KW-0963">Cytoplasm</keyword>
<reference evidence="9 10" key="1">
    <citation type="submission" date="2023-08" db="EMBL/GenBank/DDBJ databases">
        <title>Annotated Genome Sequence of Vanrija albida AlHP1.</title>
        <authorList>
            <person name="Herzog R."/>
        </authorList>
    </citation>
    <scope>NUCLEOTIDE SEQUENCE [LARGE SCALE GENOMIC DNA]</scope>
    <source>
        <strain evidence="9 10">AlHP1</strain>
    </source>
</reference>
<keyword evidence="6" id="KW-0539">Nucleus</keyword>
<feature type="region of interest" description="Disordered" evidence="7">
    <location>
        <begin position="101"/>
        <end position="135"/>
    </location>
</feature>
<feature type="compositionally biased region" description="Gly residues" evidence="7">
    <location>
        <begin position="517"/>
        <end position="537"/>
    </location>
</feature>
<keyword evidence="5" id="KW-0736">Signalosome</keyword>
<feature type="domain" description="PCI" evidence="8">
    <location>
        <begin position="290"/>
        <end position="466"/>
    </location>
</feature>
<comment type="subcellular location">
    <subcellularLocation>
        <location evidence="2">Cytoplasm</location>
    </subcellularLocation>
    <subcellularLocation>
        <location evidence="1">Nucleus</location>
    </subcellularLocation>
</comment>
<accession>A0ABR3Q473</accession>
<dbReference type="Gene3D" id="1.25.40.570">
    <property type="match status" value="1"/>
</dbReference>
<dbReference type="InterPro" id="IPR036390">
    <property type="entry name" value="WH_DNA-bd_sf"/>
</dbReference>
<evidence type="ECO:0000256" key="6">
    <source>
        <dbReference type="ARBA" id="ARBA00023242"/>
    </source>
</evidence>
<evidence type="ECO:0000313" key="10">
    <source>
        <dbReference type="Proteomes" id="UP001565368"/>
    </source>
</evidence>
<evidence type="ECO:0000259" key="8">
    <source>
        <dbReference type="PROSITE" id="PS50250"/>
    </source>
</evidence>
<evidence type="ECO:0000256" key="5">
    <source>
        <dbReference type="ARBA" id="ARBA00022790"/>
    </source>
</evidence>
<dbReference type="PANTHER" id="PTHR14145">
    <property type="entry name" value="26S PROTESOME SUBUNIT 6"/>
    <property type="match status" value="1"/>
</dbReference>
<dbReference type="SUPFAM" id="SSF46785">
    <property type="entry name" value="Winged helix' DNA-binding domain"/>
    <property type="match status" value="1"/>
</dbReference>
<evidence type="ECO:0000256" key="2">
    <source>
        <dbReference type="ARBA" id="ARBA00004496"/>
    </source>
</evidence>
<dbReference type="Pfam" id="PF10602">
    <property type="entry name" value="RPN7"/>
    <property type="match status" value="1"/>
</dbReference>
<evidence type="ECO:0000313" key="9">
    <source>
        <dbReference type="EMBL" id="KAL1409446.1"/>
    </source>
</evidence>
<feature type="region of interest" description="Disordered" evidence="7">
    <location>
        <begin position="505"/>
        <end position="561"/>
    </location>
</feature>
<dbReference type="InterPro" id="IPR000717">
    <property type="entry name" value="PCI_dom"/>
</dbReference>
<dbReference type="SMART" id="SM00088">
    <property type="entry name" value="PINT"/>
    <property type="match status" value="1"/>
</dbReference>
<evidence type="ECO:0000256" key="3">
    <source>
        <dbReference type="ARBA" id="ARBA00008793"/>
    </source>
</evidence>
<keyword evidence="10" id="KW-1185">Reference proteome</keyword>
<protein>
    <recommendedName>
        <fullName evidence="8">PCI domain-containing protein</fullName>
    </recommendedName>
</protein>
<dbReference type="PANTHER" id="PTHR14145:SF2">
    <property type="entry name" value="COP9 SIGNALOSOME COMPLEX SUBUNIT 1"/>
    <property type="match status" value="1"/>
</dbReference>
<proteinExistence type="inferred from homology"/>
<dbReference type="InterPro" id="IPR019585">
    <property type="entry name" value="Rpn7/CSN1"/>
</dbReference>
<feature type="compositionally biased region" description="Basic and acidic residues" evidence="7">
    <location>
        <begin position="119"/>
        <end position="135"/>
    </location>
</feature>
<dbReference type="Proteomes" id="UP001565368">
    <property type="component" value="Unassembled WGS sequence"/>
</dbReference>
<evidence type="ECO:0000256" key="1">
    <source>
        <dbReference type="ARBA" id="ARBA00004123"/>
    </source>
</evidence>
<dbReference type="Pfam" id="PF01399">
    <property type="entry name" value="PCI"/>
    <property type="match status" value="1"/>
</dbReference>
<dbReference type="InterPro" id="IPR045135">
    <property type="entry name" value="Rpn7_N"/>
</dbReference>
<dbReference type="EMBL" id="JBBXJM010000003">
    <property type="protein sequence ID" value="KAL1409446.1"/>
    <property type="molecule type" value="Genomic_DNA"/>
</dbReference>
<comment type="caution">
    <text evidence="9">The sequence shown here is derived from an EMBL/GenBank/DDBJ whole genome shotgun (WGS) entry which is preliminary data.</text>
</comment>